<organism evidence="1">
    <name type="scientific">viral metagenome</name>
    <dbReference type="NCBI Taxonomy" id="1070528"/>
    <lineage>
        <taxon>unclassified sequences</taxon>
        <taxon>metagenomes</taxon>
        <taxon>organismal metagenomes</taxon>
    </lineage>
</organism>
<accession>A0A6C0CB81</accession>
<proteinExistence type="predicted"/>
<reference evidence="1" key="1">
    <citation type="journal article" date="2020" name="Nature">
        <title>Giant virus diversity and host interactions through global metagenomics.</title>
        <authorList>
            <person name="Schulz F."/>
            <person name="Roux S."/>
            <person name="Paez-Espino D."/>
            <person name="Jungbluth S."/>
            <person name="Walsh D.A."/>
            <person name="Denef V.J."/>
            <person name="McMahon K.D."/>
            <person name="Konstantinidis K.T."/>
            <person name="Eloe-Fadrosh E.A."/>
            <person name="Kyrpides N.C."/>
            <person name="Woyke T."/>
        </authorList>
    </citation>
    <scope>NUCLEOTIDE SEQUENCE</scope>
    <source>
        <strain evidence="1">GVMAG-M-3300020192-26</strain>
    </source>
</reference>
<dbReference type="AlphaFoldDB" id="A0A6C0CB81"/>
<protein>
    <submittedName>
        <fullName evidence="1">Uncharacterized protein</fullName>
    </submittedName>
</protein>
<sequence length="287" mass="34137">MQMSRALISLNIETFDIFDQACIQELKTAKIIRIMSQNSNLLERNLYGLFKHSLRLRMIYLSDYRDANQLKCVFRNSYTENIILIIDICLSRVHESELDNLELQFAKIIYVCDLNYLNQLSIFLGQTDLIFLGHCDCMTQHERNMIYDYCLIQINKNREVTQPDRKRLSSVHNICTGTNDILMIKTDAFKICKLDEEKMITYGYRPLLPDDILVCIKYIADGKSIFHDKHGHTYKLFWRRYYFLTKWKDIYPNLVSLIQNLNTTTYSKDVLVIIFRFMSELIEKERI</sequence>
<dbReference type="EMBL" id="MN739358">
    <property type="protein sequence ID" value="QHT00774.1"/>
    <property type="molecule type" value="Genomic_DNA"/>
</dbReference>
<evidence type="ECO:0000313" key="1">
    <source>
        <dbReference type="EMBL" id="QHT00774.1"/>
    </source>
</evidence>
<name>A0A6C0CB81_9ZZZZ</name>